<evidence type="ECO:0000313" key="2">
    <source>
        <dbReference type="Proteomes" id="UP001141806"/>
    </source>
</evidence>
<protein>
    <submittedName>
        <fullName evidence="1">Uncharacterized protein</fullName>
    </submittedName>
</protein>
<comment type="caution">
    <text evidence="1">The sequence shown here is derived from an EMBL/GenBank/DDBJ whole genome shotgun (WGS) entry which is preliminary data.</text>
</comment>
<dbReference type="AlphaFoldDB" id="A0A9Q0KVN3"/>
<dbReference type="EMBL" id="JAMYWD010000003">
    <property type="protein sequence ID" value="KAJ4977094.1"/>
    <property type="molecule type" value="Genomic_DNA"/>
</dbReference>
<dbReference type="Proteomes" id="UP001141806">
    <property type="component" value="Unassembled WGS sequence"/>
</dbReference>
<accession>A0A9Q0KVN3</accession>
<name>A0A9Q0KVN3_9MAGN</name>
<gene>
    <name evidence="1" type="ORF">NE237_002200</name>
</gene>
<organism evidence="1 2">
    <name type="scientific">Protea cynaroides</name>
    <dbReference type="NCBI Taxonomy" id="273540"/>
    <lineage>
        <taxon>Eukaryota</taxon>
        <taxon>Viridiplantae</taxon>
        <taxon>Streptophyta</taxon>
        <taxon>Embryophyta</taxon>
        <taxon>Tracheophyta</taxon>
        <taxon>Spermatophyta</taxon>
        <taxon>Magnoliopsida</taxon>
        <taxon>Proteales</taxon>
        <taxon>Proteaceae</taxon>
        <taxon>Protea</taxon>
    </lineage>
</organism>
<proteinExistence type="predicted"/>
<sequence length="123" mass="13100">MASLFLLISELFHPEDAYLASEFSYLGSSSPSSCAAMAAVYSSANKRAIRELTRNPQEVDNSAQKLLHPEDANLVSEFSYLCSSSPSSCAAMAAASANRAIRKPAINSQEVDNGGRKVAEVLP</sequence>
<evidence type="ECO:0000313" key="1">
    <source>
        <dbReference type="EMBL" id="KAJ4977094.1"/>
    </source>
</evidence>
<reference evidence="1" key="1">
    <citation type="journal article" date="2023" name="Plant J.">
        <title>The genome of the king protea, Protea cynaroides.</title>
        <authorList>
            <person name="Chang J."/>
            <person name="Duong T.A."/>
            <person name="Schoeman C."/>
            <person name="Ma X."/>
            <person name="Roodt D."/>
            <person name="Barker N."/>
            <person name="Li Z."/>
            <person name="Van de Peer Y."/>
            <person name="Mizrachi E."/>
        </authorList>
    </citation>
    <scope>NUCLEOTIDE SEQUENCE</scope>
    <source>
        <tissue evidence="1">Young leaves</tissue>
    </source>
</reference>
<keyword evidence="2" id="KW-1185">Reference proteome</keyword>